<dbReference type="AlphaFoldDB" id="A0A1G9R7Z4"/>
<accession>A0A1G9R7Z4</accession>
<dbReference type="GO" id="GO:0046872">
    <property type="term" value="F:metal ion binding"/>
    <property type="evidence" value="ECO:0007669"/>
    <property type="project" value="InterPro"/>
</dbReference>
<dbReference type="GO" id="GO:0004022">
    <property type="term" value="F:alcohol dehydrogenase (NAD+) activity"/>
    <property type="evidence" value="ECO:0007669"/>
    <property type="project" value="TreeGrafter"/>
</dbReference>
<evidence type="ECO:0000256" key="4">
    <source>
        <dbReference type="ARBA" id="ARBA00023027"/>
    </source>
</evidence>
<comment type="similarity">
    <text evidence="2">Belongs to the iron-containing alcohol dehydrogenase family.</text>
</comment>
<dbReference type="InterPro" id="IPR056798">
    <property type="entry name" value="ADH_Fe_C"/>
</dbReference>
<evidence type="ECO:0000256" key="1">
    <source>
        <dbReference type="ARBA" id="ARBA00001962"/>
    </source>
</evidence>
<evidence type="ECO:0000256" key="3">
    <source>
        <dbReference type="ARBA" id="ARBA00023002"/>
    </source>
</evidence>
<evidence type="ECO:0000313" key="8">
    <source>
        <dbReference type="Proteomes" id="UP000198510"/>
    </source>
</evidence>
<gene>
    <name evidence="7" type="ORF">SAMN05421823_11165</name>
</gene>
<name>A0A1G9R7Z4_9BACT</name>
<organism evidence="7 8">
    <name type="scientific">Catalinimonas alkaloidigena</name>
    <dbReference type="NCBI Taxonomy" id="1075417"/>
    <lineage>
        <taxon>Bacteria</taxon>
        <taxon>Pseudomonadati</taxon>
        <taxon>Bacteroidota</taxon>
        <taxon>Cytophagia</taxon>
        <taxon>Cytophagales</taxon>
        <taxon>Catalimonadaceae</taxon>
        <taxon>Catalinimonas</taxon>
    </lineage>
</organism>
<reference evidence="7 8" key="1">
    <citation type="submission" date="2016-10" db="EMBL/GenBank/DDBJ databases">
        <authorList>
            <person name="de Groot N.N."/>
        </authorList>
    </citation>
    <scope>NUCLEOTIDE SEQUENCE [LARGE SCALE GENOMIC DNA]</scope>
    <source>
        <strain evidence="7 8">DSM 25186</strain>
    </source>
</reference>
<evidence type="ECO:0000259" key="5">
    <source>
        <dbReference type="Pfam" id="PF00465"/>
    </source>
</evidence>
<protein>
    <submittedName>
        <fullName evidence="7">Alcohol dehydrogenase, class IV</fullName>
    </submittedName>
</protein>
<keyword evidence="8" id="KW-1185">Reference proteome</keyword>
<keyword evidence="3" id="KW-0560">Oxidoreductase</keyword>
<dbReference type="CDD" id="cd08551">
    <property type="entry name" value="Fe-ADH"/>
    <property type="match status" value="1"/>
</dbReference>
<dbReference type="Gene3D" id="3.40.50.1970">
    <property type="match status" value="1"/>
</dbReference>
<evidence type="ECO:0000256" key="2">
    <source>
        <dbReference type="ARBA" id="ARBA00007358"/>
    </source>
</evidence>
<dbReference type="FunFam" id="1.20.1090.10:FF:000001">
    <property type="entry name" value="Aldehyde-alcohol dehydrogenase"/>
    <property type="match status" value="1"/>
</dbReference>
<dbReference type="Pfam" id="PF25137">
    <property type="entry name" value="ADH_Fe_C"/>
    <property type="match status" value="1"/>
</dbReference>
<feature type="domain" description="Fe-containing alcohol dehydrogenase-like C-terminal" evidence="6">
    <location>
        <begin position="199"/>
        <end position="394"/>
    </location>
</feature>
<dbReference type="STRING" id="1075417.SAMN05421823_11165"/>
<evidence type="ECO:0000313" key="7">
    <source>
        <dbReference type="EMBL" id="SDM19250.1"/>
    </source>
</evidence>
<dbReference type="PANTHER" id="PTHR11496:SF102">
    <property type="entry name" value="ALCOHOL DEHYDROGENASE 4"/>
    <property type="match status" value="1"/>
</dbReference>
<keyword evidence="4" id="KW-0520">NAD</keyword>
<dbReference type="InterPro" id="IPR001670">
    <property type="entry name" value="ADH_Fe/GldA"/>
</dbReference>
<dbReference type="Proteomes" id="UP000198510">
    <property type="component" value="Unassembled WGS sequence"/>
</dbReference>
<comment type="cofactor">
    <cofactor evidence="1">
        <name>Fe cation</name>
        <dbReference type="ChEBI" id="CHEBI:24875"/>
    </cofactor>
</comment>
<dbReference type="InterPro" id="IPR039697">
    <property type="entry name" value="Alcohol_dehydrogenase_Fe"/>
</dbReference>
<evidence type="ECO:0000259" key="6">
    <source>
        <dbReference type="Pfam" id="PF25137"/>
    </source>
</evidence>
<dbReference type="PROSITE" id="PS00913">
    <property type="entry name" value="ADH_IRON_1"/>
    <property type="match status" value="1"/>
</dbReference>
<dbReference type="SUPFAM" id="SSF56796">
    <property type="entry name" value="Dehydroquinate synthase-like"/>
    <property type="match status" value="1"/>
</dbReference>
<dbReference type="PANTHER" id="PTHR11496">
    <property type="entry name" value="ALCOHOL DEHYDROGENASE"/>
    <property type="match status" value="1"/>
</dbReference>
<feature type="domain" description="Alcohol dehydrogenase iron-type/glycerol dehydrogenase GldA" evidence="5">
    <location>
        <begin position="22"/>
        <end position="188"/>
    </location>
</feature>
<dbReference type="Gene3D" id="1.20.1090.10">
    <property type="entry name" value="Dehydroquinate synthase-like - alpha domain"/>
    <property type="match status" value="1"/>
</dbReference>
<dbReference type="InterPro" id="IPR018211">
    <property type="entry name" value="ADH_Fe_CS"/>
</dbReference>
<dbReference type="EMBL" id="FNFO01000011">
    <property type="protein sequence ID" value="SDM19250.1"/>
    <property type="molecule type" value="Genomic_DNA"/>
</dbReference>
<dbReference type="FunFam" id="3.40.50.1970:FF:000003">
    <property type="entry name" value="Alcohol dehydrogenase, iron-containing"/>
    <property type="match status" value="1"/>
</dbReference>
<proteinExistence type="inferred from homology"/>
<sequence>MAALFAEPMMPLSIPNLSISFPAKVVFGNGTFAQLPDELQRFLCRRVLFVTIEPLLSQVEPLVQKLEQQGIGAAIDTSIVQEPTFADYETVLQAAQTFDPDVVVGIGGGSVLDVAKLVAAQLDGEQTLPEIVGIGNLAGRRRKLICLPATAGTGSEVSPNAILVDGSDHQKKGIISPYLVPDVVLVDPLLTRSVPPAVTAATGLDALTHCLEAYTNKFAHPFVDLWALDGVRRIAGHLVRAVQRGDDEQARSEVAMGSMLGGFCLGPVNTAGVHALSYPLGSTFHIAHGLSNALLLPHVMHFNLSASPERHAEIAVALGCAREADLTATAKKGIAKVYELMAACGVPSRLRDLDIPEDALPQMATDAMKITRLLKNNPRHIGYEDAVAIYEAAY</sequence>
<dbReference type="Pfam" id="PF00465">
    <property type="entry name" value="Fe-ADH"/>
    <property type="match status" value="1"/>
</dbReference>